<feature type="transmembrane region" description="Helical" evidence="1">
    <location>
        <begin position="147"/>
        <end position="169"/>
    </location>
</feature>
<keyword evidence="1" id="KW-0812">Transmembrane</keyword>
<feature type="transmembrane region" description="Helical" evidence="1">
    <location>
        <begin position="508"/>
        <end position="536"/>
    </location>
</feature>
<organism evidence="2">
    <name type="scientific">Sporolactobacillus sp. Y61</name>
    <dbReference type="NCBI Taxonomy" id="3160863"/>
    <lineage>
        <taxon>Bacteria</taxon>
        <taxon>Bacillati</taxon>
        <taxon>Bacillota</taxon>
        <taxon>Bacilli</taxon>
        <taxon>Bacillales</taxon>
        <taxon>Sporolactobacillaceae</taxon>
        <taxon>Sporolactobacillus</taxon>
    </lineage>
</organism>
<name>A0AAU8IFB1_9BACL</name>
<feature type="transmembrane region" description="Helical" evidence="1">
    <location>
        <begin position="418"/>
        <end position="437"/>
    </location>
</feature>
<feature type="transmembrane region" description="Helical" evidence="1">
    <location>
        <begin position="443"/>
        <end position="463"/>
    </location>
</feature>
<feature type="transmembrane region" description="Helical" evidence="1">
    <location>
        <begin position="542"/>
        <end position="562"/>
    </location>
</feature>
<feature type="transmembrane region" description="Helical" evidence="1">
    <location>
        <begin position="353"/>
        <end position="371"/>
    </location>
</feature>
<keyword evidence="1" id="KW-0472">Membrane</keyword>
<evidence type="ECO:0008006" key="3">
    <source>
        <dbReference type="Google" id="ProtNLM"/>
    </source>
</evidence>
<dbReference type="AlphaFoldDB" id="A0AAU8IFB1"/>
<feature type="transmembrane region" description="Helical" evidence="1">
    <location>
        <begin position="233"/>
        <end position="253"/>
    </location>
</feature>
<feature type="transmembrane region" description="Helical" evidence="1">
    <location>
        <begin position="74"/>
        <end position="96"/>
    </location>
</feature>
<feature type="transmembrane region" description="Helical" evidence="1">
    <location>
        <begin position="377"/>
        <end position="398"/>
    </location>
</feature>
<dbReference type="PANTHER" id="PTHR30569">
    <property type="entry name" value="CYTOSINE TRANSPORTER CODB"/>
    <property type="match status" value="1"/>
</dbReference>
<dbReference type="InterPro" id="IPR030191">
    <property type="entry name" value="CodB"/>
</dbReference>
<dbReference type="GO" id="GO:0015209">
    <property type="term" value="F:cytosine transmembrane transporter activity"/>
    <property type="evidence" value="ECO:0007669"/>
    <property type="project" value="InterPro"/>
</dbReference>
<gene>
    <name evidence="2" type="ORF">ABNN70_14855</name>
</gene>
<evidence type="ECO:0000313" key="2">
    <source>
        <dbReference type="EMBL" id="XCJ16888.1"/>
    </source>
</evidence>
<feature type="transmembrane region" description="Helical" evidence="1">
    <location>
        <begin position="273"/>
        <end position="297"/>
    </location>
</feature>
<proteinExistence type="predicted"/>
<feature type="transmembrane region" description="Helical" evidence="1">
    <location>
        <begin position="309"/>
        <end position="327"/>
    </location>
</feature>
<feature type="transmembrane region" description="Helical" evidence="1">
    <location>
        <begin position="181"/>
        <end position="205"/>
    </location>
</feature>
<reference evidence="2" key="1">
    <citation type="submission" date="2024-06" db="EMBL/GenBank/DDBJ databases">
        <authorList>
            <person name="Fan A."/>
            <person name="Zhang F.Y."/>
            <person name="Zhang L."/>
        </authorList>
    </citation>
    <scope>NUCLEOTIDE SEQUENCE</scope>
    <source>
        <strain evidence="2">Y61</strain>
    </source>
</reference>
<dbReference type="EMBL" id="CP159510">
    <property type="protein sequence ID" value="XCJ16888.1"/>
    <property type="molecule type" value="Genomic_DNA"/>
</dbReference>
<dbReference type="GO" id="GO:0005886">
    <property type="term" value="C:plasma membrane"/>
    <property type="evidence" value="ECO:0007669"/>
    <property type="project" value="TreeGrafter"/>
</dbReference>
<accession>A0AAU8IFB1</accession>
<dbReference type="PANTHER" id="PTHR30569:SF0">
    <property type="entry name" value="CYTOSINE PERMEASE"/>
    <property type="match status" value="1"/>
</dbReference>
<evidence type="ECO:0000256" key="1">
    <source>
        <dbReference type="SAM" id="Phobius"/>
    </source>
</evidence>
<feature type="transmembrane region" description="Helical" evidence="1">
    <location>
        <begin position="46"/>
        <end position="68"/>
    </location>
</feature>
<dbReference type="Gene3D" id="1.10.4160.10">
    <property type="entry name" value="Hydantoin permease"/>
    <property type="match status" value="1"/>
</dbReference>
<sequence length="573" mass="62806">MEKGNEQEEILESIPEQDKPVSKYKAQKLSYFLGLYGGEHVSGTEFVVGASLVLWGVSIGDVILGLIIGNALAVLTWGLICAPIATSTRLTVYAYLKKIAGPWMQKIYNIVNGILFVFFSGAMVTISASAIRVLFGLPPQTHWYPTNAGFVMLVLCVGFIVSTIAAFGFKSVAQFSSVCAPWLLLIFIVGAIIGVAQIVTLVPGFDHIGSFSDFLSLANQYIWVIDSENSQGLSIYHVIAYAWLSNMIAHGALSDMAVLRFAKKSSYGFASAVGMYFGHCLAWICCSIMGASSALLLQQSITQIDSGAVAFYTLGYTGIIAVLIAGWTTSNPNIYRAGLAFQTIFTQFKPRKVTFCTGLMMTVVACFPFVFTKLLDFTTYLGIIVAPIGAIVVAEHWIFQRIGMTRFWSFYKGSRLNVPAFASWMLAIALSLAMNYFNVLHLFFLPAASWIVALFLYIGLAAIGGAREKYPEEQALDEEITKRVIHEQDKKALKEQEIRNKKVTASPAGWITGIVGILAIVDLAAIMVLSIGVFVGSVDFTAFRNISFDLTIAYFIFAIIWIRRHERASQANS</sequence>
<protein>
    <recommendedName>
        <fullName evidence="3">Nucleoside transporter</fullName>
    </recommendedName>
</protein>
<dbReference type="RefSeq" id="WP_353948247.1">
    <property type="nucleotide sequence ID" value="NZ_CP159510.1"/>
</dbReference>
<feature type="transmembrane region" description="Helical" evidence="1">
    <location>
        <begin position="108"/>
        <end position="135"/>
    </location>
</feature>
<keyword evidence="1" id="KW-1133">Transmembrane helix</keyword>